<proteinExistence type="predicted"/>
<keyword evidence="1" id="KW-0812">Transmembrane</keyword>
<evidence type="ECO:0000256" key="1">
    <source>
        <dbReference type="SAM" id="Phobius"/>
    </source>
</evidence>
<protein>
    <submittedName>
        <fullName evidence="2">Uncharacterized protein</fullName>
    </submittedName>
</protein>
<accession>A0A3E1NMP1</accession>
<evidence type="ECO:0000313" key="3">
    <source>
        <dbReference type="Proteomes" id="UP000261174"/>
    </source>
</evidence>
<keyword evidence="1" id="KW-1133">Transmembrane helix</keyword>
<organism evidence="2 3">
    <name type="scientific">Chitinophaga silvisoli</name>
    <dbReference type="NCBI Taxonomy" id="2291814"/>
    <lineage>
        <taxon>Bacteria</taxon>
        <taxon>Pseudomonadati</taxon>
        <taxon>Bacteroidota</taxon>
        <taxon>Chitinophagia</taxon>
        <taxon>Chitinophagales</taxon>
        <taxon>Chitinophagaceae</taxon>
        <taxon>Chitinophaga</taxon>
    </lineage>
</organism>
<keyword evidence="3" id="KW-1185">Reference proteome</keyword>
<name>A0A3E1NMP1_9BACT</name>
<evidence type="ECO:0000313" key="2">
    <source>
        <dbReference type="EMBL" id="RFM29181.1"/>
    </source>
</evidence>
<sequence length="227" mass="26516">MKRIQKQKFAALILILLLTLIVGFLIIGSYPLKRKELNYNKWSGPKILLQDYIDSILSKNKDIEFYNPTRERGQGSAVRVRYKCILSLDFIAGKLVPVNSRNSDVLEKLVLAEKKESKYLFKKRLADRVHDLEKAGIYCIIRTDSFTKVCTTYYDSTYEMLAAVQPEYIRYHESEKSDATIGEKKFAIGFFFFSKKMSSDNLKYLSGSYYLWRLDSSTFYFRVHLPL</sequence>
<gene>
    <name evidence="2" type="ORF">DXN04_33970</name>
</gene>
<reference evidence="2 3" key="1">
    <citation type="submission" date="2018-08" db="EMBL/GenBank/DDBJ databases">
        <title>Chitinophaga sp. K20C18050901, a novel bacterium isolated from forest soil.</title>
        <authorList>
            <person name="Wang C."/>
        </authorList>
    </citation>
    <scope>NUCLEOTIDE SEQUENCE [LARGE SCALE GENOMIC DNA]</scope>
    <source>
        <strain evidence="2 3">K20C18050901</strain>
    </source>
</reference>
<dbReference type="AlphaFoldDB" id="A0A3E1NMP1"/>
<dbReference type="EMBL" id="QTJV01000039">
    <property type="protein sequence ID" value="RFM29181.1"/>
    <property type="molecule type" value="Genomic_DNA"/>
</dbReference>
<keyword evidence="1" id="KW-0472">Membrane</keyword>
<feature type="transmembrane region" description="Helical" evidence="1">
    <location>
        <begin position="12"/>
        <end position="32"/>
    </location>
</feature>
<dbReference type="RefSeq" id="WP_116857865.1">
    <property type="nucleotide sequence ID" value="NZ_QTJV01000039.1"/>
</dbReference>
<dbReference type="Proteomes" id="UP000261174">
    <property type="component" value="Unassembled WGS sequence"/>
</dbReference>
<comment type="caution">
    <text evidence="2">The sequence shown here is derived from an EMBL/GenBank/DDBJ whole genome shotgun (WGS) entry which is preliminary data.</text>
</comment>